<keyword evidence="3 5" id="KW-0808">Transferase</keyword>
<comment type="similarity">
    <text evidence="1">Belongs to the methyltransferase superfamily.</text>
</comment>
<dbReference type="InterPro" id="IPR013216">
    <property type="entry name" value="Methyltransf_11"/>
</dbReference>
<dbReference type="EMBL" id="RZNY01000024">
    <property type="protein sequence ID" value="RUT42874.1"/>
    <property type="molecule type" value="Genomic_DNA"/>
</dbReference>
<protein>
    <submittedName>
        <fullName evidence="5">Class I SAM-dependent methyltransferase</fullName>
    </submittedName>
</protein>
<evidence type="ECO:0000259" key="4">
    <source>
        <dbReference type="Pfam" id="PF08241"/>
    </source>
</evidence>
<sequence>MEFTGERFILGKAGGGIETEHLHRYHSLLEMSAGKTILDAACGEGFGAALLATKAKSVWGIDISDEAISYAKKNYHRYNLNYKQGSIEKLEFEDNYFDIVVSFETIEHVDELVQEQFLKEVARVLKTDGILVISTPDKYLHSDLPNHINPFHVKEFYFNEFEKYLKRNFENIEFFNQTIDNYGLIVNYDKRLKDNIKLINSGDSDKYGKYIIAVCSNTDIPDKYVLNSLFEKKDELENKTILDGDYLQIYWDNNKEFIEYNSVNAAYKYSNEFQTLGISLPKDTFGRLRVDIGNRPAIIQLKKEMILKDNNGATLQEIKILNTEGIVRLNDEDDSFNFVSMSNDPQIILDYVIQEERENLKIYIDIKVLEFSFDICLDKFKRYFEV</sequence>
<dbReference type="SUPFAM" id="SSF53335">
    <property type="entry name" value="S-adenosyl-L-methionine-dependent methyltransferases"/>
    <property type="match status" value="1"/>
</dbReference>
<dbReference type="CDD" id="cd02440">
    <property type="entry name" value="AdoMet_MTases"/>
    <property type="match status" value="1"/>
</dbReference>
<dbReference type="AlphaFoldDB" id="A0A433Y3U6"/>
<dbReference type="RefSeq" id="WP_127194180.1">
    <property type="nucleotide sequence ID" value="NZ_RZNY01000024.1"/>
</dbReference>
<evidence type="ECO:0000313" key="6">
    <source>
        <dbReference type="Proteomes" id="UP000279446"/>
    </source>
</evidence>
<evidence type="ECO:0000256" key="2">
    <source>
        <dbReference type="ARBA" id="ARBA00022603"/>
    </source>
</evidence>
<dbReference type="GO" id="GO:0032259">
    <property type="term" value="P:methylation"/>
    <property type="evidence" value="ECO:0007669"/>
    <property type="project" value="UniProtKB-KW"/>
</dbReference>
<dbReference type="PANTHER" id="PTHR44942:SF4">
    <property type="entry name" value="METHYLTRANSFERASE TYPE 11 DOMAIN-CONTAINING PROTEIN"/>
    <property type="match status" value="1"/>
</dbReference>
<gene>
    <name evidence="5" type="ORF">EJP82_21835</name>
</gene>
<evidence type="ECO:0000256" key="1">
    <source>
        <dbReference type="ARBA" id="ARBA00008361"/>
    </source>
</evidence>
<accession>A0A433Y3U6</accession>
<organism evidence="5 6">
    <name type="scientific">Paenibacillus anaericanus</name>
    <dbReference type="NCBI Taxonomy" id="170367"/>
    <lineage>
        <taxon>Bacteria</taxon>
        <taxon>Bacillati</taxon>
        <taxon>Bacillota</taxon>
        <taxon>Bacilli</taxon>
        <taxon>Bacillales</taxon>
        <taxon>Paenibacillaceae</taxon>
        <taxon>Paenibacillus</taxon>
    </lineage>
</organism>
<feature type="domain" description="Methyltransferase type 11" evidence="4">
    <location>
        <begin position="38"/>
        <end position="133"/>
    </location>
</feature>
<dbReference type="InterPro" id="IPR051052">
    <property type="entry name" value="Diverse_substrate_MTase"/>
</dbReference>
<dbReference type="Gene3D" id="3.40.50.150">
    <property type="entry name" value="Vaccinia Virus protein VP39"/>
    <property type="match status" value="1"/>
</dbReference>
<dbReference type="Proteomes" id="UP000279446">
    <property type="component" value="Unassembled WGS sequence"/>
</dbReference>
<reference evidence="5 6" key="1">
    <citation type="submission" date="2018-12" db="EMBL/GenBank/DDBJ databases">
        <authorList>
            <person name="Sun L."/>
            <person name="Chen Z."/>
        </authorList>
    </citation>
    <scope>NUCLEOTIDE SEQUENCE [LARGE SCALE GENOMIC DNA]</scope>
    <source>
        <strain evidence="5 6">DSM 15890</strain>
    </source>
</reference>
<dbReference type="GO" id="GO:0008757">
    <property type="term" value="F:S-adenosylmethionine-dependent methyltransferase activity"/>
    <property type="evidence" value="ECO:0007669"/>
    <property type="project" value="InterPro"/>
</dbReference>
<name>A0A433Y3U6_9BACL</name>
<dbReference type="PANTHER" id="PTHR44942">
    <property type="entry name" value="METHYLTRANSF_11 DOMAIN-CONTAINING PROTEIN"/>
    <property type="match status" value="1"/>
</dbReference>
<evidence type="ECO:0000256" key="3">
    <source>
        <dbReference type="ARBA" id="ARBA00022679"/>
    </source>
</evidence>
<dbReference type="InterPro" id="IPR029063">
    <property type="entry name" value="SAM-dependent_MTases_sf"/>
</dbReference>
<proteinExistence type="inferred from homology"/>
<dbReference type="Pfam" id="PF08241">
    <property type="entry name" value="Methyltransf_11"/>
    <property type="match status" value="1"/>
</dbReference>
<evidence type="ECO:0000313" key="5">
    <source>
        <dbReference type="EMBL" id="RUT42874.1"/>
    </source>
</evidence>
<keyword evidence="2 5" id="KW-0489">Methyltransferase</keyword>
<comment type="caution">
    <text evidence="5">The sequence shown here is derived from an EMBL/GenBank/DDBJ whole genome shotgun (WGS) entry which is preliminary data.</text>
</comment>
<keyword evidence="6" id="KW-1185">Reference proteome</keyword>
<dbReference type="OrthoDB" id="8936324at2"/>